<evidence type="ECO:0000313" key="1">
    <source>
        <dbReference type="EMBL" id="PBK61128.1"/>
    </source>
</evidence>
<name>A0A2H3B548_9AGAR</name>
<reference evidence="2" key="1">
    <citation type="journal article" date="2017" name="Nat. Ecol. Evol.">
        <title>Genome expansion and lineage-specific genetic innovations in the forest pathogenic fungi Armillaria.</title>
        <authorList>
            <person name="Sipos G."/>
            <person name="Prasanna A.N."/>
            <person name="Walter M.C."/>
            <person name="O'Connor E."/>
            <person name="Balint B."/>
            <person name="Krizsan K."/>
            <person name="Kiss B."/>
            <person name="Hess J."/>
            <person name="Varga T."/>
            <person name="Slot J."/>
            <person name="Riley R."/>
            <person name="Boka B."/>
            <person name="Rigling D."/>
            <person name="Barry K."/>
            <person name="Lee J."/>
            <person name="Mihaltcheva S."/>
            <person name="LaButti K."/>
            <person name="Lipzen A."/>
            <person name="Waldron R."/>
            <person name="Moloney N.M."/>
            <person name="Sperisen C."/>
            <person name="Kredics L."/>
            <person name="Vagvoelgyi C."/>
            <person name="Patrignani A."/>
            <person name="Fitzpatrick D."/>
            <person name="Nagy I."/>
            <person name="Doyle S."/>
            <person name="Anderson J.B."/>
            <person name="Grigoriev I.V."/>
            <person name="Gueldener U."/>
            <person name="Muensterkoetter M."/>
            <person name="Nagy L.G."/>
        </authorList>
    </citation>
    <scope>NUCLEOTIDE SEQUENCE [LARGE SCALE GENOMIC DNA]</scope>
    <source>
        <strain evidence="2">28-4</strain>
    </source>
</reference>
<dbReference type="Proteomes" id="UP000218334">
    <property type="component" value="Unassembled WGS sequence"/>
</dbReference>
<proteinExistence type="predicted"/>
<organism evidence="1 2">
    <name type="scientific">Armillaria solidipes</name>
    <dbReference type="NCBI Taxonomy" id="1076256"/>
    <lineage>
        <taxon>Eukaryota</taxon>
        <taxon>Fungi</taxon>
        <taxon>Dikarya</taxon>
        <taxon>Basidiomycota</taxon>
        <taxon>Agaricomycotina</taxon>
        <taxon>Agaricomycetes</taxon>
        <taxon>Agaricomycetidae</taxon>
        <taxon>Agaricales</taxon>
        <taxon>Marasmiineae</taxon>
        <taxon>Physalacriaceae</taxon>
        <taxon>Armillaria</taxon>
    </lineage>
</organism>
<sequence length="75" mass="8615">MPILGSKIFTRPAPFLPSFYHHHDHERCLTTVSMYSLSLLIFPSIRRFPRVLQPSKFCMGCRPHGKTLGGGMTRR</sequence>
<protein>
    <submittedName>
        <fullName evidence="1">Uncharacterized protein</fullName>
    </submittedName>
</protein>
<dbReference type="EMBL" id="KZ293479">
    <property type="protein sequence ID" value="PBK61128.1"/>
    <property type="molecule type" value="Genomic_DNA"/>
</dbReference>
<keyword evidence="2" id="KW-1185">Reference proteome</keyword>
<evidence type="ECO:0000313" key="2">
    <source>
        <dbReference type="Proteomes" id="UP000218334"/>
    </source>
</evidence>
<accession>A0A2H3B548</accession>
<gene>
    <name evidence="1" type="ORF">ARMSODRAFT_675013</name>
</gene>
<dbReference type="AlphaFoldDB" id="A0A2H3B548"/>